<dbReference type="InParanoid" id="G4YWX9"/>
<dbReference type="RefSeq" id="XP_009519765.1">
    <property type="nucleotide sequence ID" value="XM_009521470.1"/>
</dbReference>
<dbReference type="Proteomes" id="UP000002640">
    <property type="component" value="Unassembled WGS sequence"/>
</dbReference>
<dbReference type="AlphaFoldDB" id="G4YWX9"/>
<dbReference type="KEGG" id="psoj:PHYSODRAFT_311437"/>
<evidence type="ECO:0000313" key="2">
    <source>
        <dbReference type="Proteomes" id="UP000002640"/>
    </source>
</evidence>
<reference evidence="1 2" key="1">
    <citation type="journal article" date="2006" name="Science">
        <title>Phytophthora genome sequences uncover evolutionary origins and mechanisms of pathogenesis.</title>
        <authorList>
            <person name="Tyler B.M."/>
            <person name="Tripathy S."/>
            <person name="Zhang X."/>
            <person name="Dehal P."/>
            <person name="Jiang R.H."/>
            <person name="Aerts A."/>
            <person name="Arredondo F.D."/>
            <person name="Baxter L."/>
            <person name="Bensasson D."/>
            <person name="Beynon J.L."/>
            <person name="Chapman J."/>
            <person name="Damasceno C.M."/>
            <person name="Dorrance A.E."/>
            <person name="Dou D."/>
            <person name="Dickerman A.W."/>
            <person name="Dubchak I.L."/>
            <person name="Garbelotto M."/>
            <person name="Gijzen M."/>
            <person name="Gordon S.G."/>
            <person name="Govers F."/>
            <person name="Grunwald N.J."/>
            <person name="Huang W."/>
            <person name="Ivors K.L."/>
            <person name="Jones R.W."/>
            <person name="Kamoun S."/>
            <person name="Krampis K."/>
            <person name="Lamour K.H."/>
            <person name="Lee M.K."/>
            <person name="McDonald W.H."/>
            <person name="Medina M."/>
            <person name="Meijer H.J."/>
            <person name="Nordberg E.K."/>
            <person name="Maclean D.J."/>
            <person name="Ospina-Giraldo M.D."/>
            <person name="Morris P.F."/>
            <person name="Phuntumart V."/>
            <person name="Putnam N.H."/>
            <person name="Rash S."/>
            <person name="Rose J.K."/>
            <person name="Sakihama Y."/>
            <person name="Salamov A.A."/>
            <person name="Savidor A."/>
            <person name="Scheuring C.F."/>
            <person name="Smith B.M."/>
            <person name="Sobral B.W."/>
            <person name="Terry A."/>
            <person name="Torto-Alalibo T.A."/>
            <person name="Win J."/>
            <person name="Xu Z."/>
            <person name="Zhang H."/>
            <person name="Grigoriev I.V."/>
            <person name="Rokhsar D.S."/>
            <person name="Boore J.L."/>
        </authorList>
    </citation>
    <scope>NUCLEOTIDE SEQUENCE [LARGE SCALE GENOMIC DNA]</scope>
    <source>
        <strain evidence="1 2">P6497</strain>
    </source>
</reference>
<dbReference type="EMBL" id="JH159152">
    <property type="protein sequence ID" value="EGZ24477.1"/>
    <property type="molecule type" value="Genomic_DNA"/>
</dbReference>
<name>G4YWX9_PHYSP</name>
<organism evidence="1 2">
    <name type="scientific">Phytophthora sojae (strain P6497)</name>
    <name type="common">Soybean stem and root rot agent</name>
    <name type="synonym">Phytophthora megasperma f. sp. glycines</name>
    <dbReference type="NCBI Taxonomy" id="1094619"/>
    <lineage>
        <taxon>Eukaryota</taxon>
        <taxon>Sar</taxon>
        <taxon>Stramenopiles</taxon>
        <taxon>Oomycota</taxon>
        <taxon>Peronosporomycetes</taxon>
        <taxon>Peronosporales</taxon>
        <taxon>Peronosporaceae</taxon>
        <taxon>Phytophthora</taxon>
    </lineage>
</organism>
<gene>
    <name evidence="1" type="ORF">PHYSODRAFT_311437</name>
</gene>
<sequence length="256" mass="27912">MTSIASSRPILATKLHQPTASPFRGLLDRLMGRNSTTTSTLPRSLASASCAASLLSGPLPLDEILDRRHQLQRVVDVVVLDATRDKKNELVITWKLSLRSEAPREQVGIFVPNNAAVKGLELTTTFHDVKQLGRILTFCVENSEKDCAPDCEFCSELRGYLCSHWVRDPLVNVLNMGETVLRKQVMAMHMATLVAFATGKSTVSRVVTTPNEDKGVQLAPRLAPLGGKGVIKSASTCAVQNEVTAVLYDFFDALHA</sequence>
<keyword evidence="2" id="KW-1185">Reference proteome</keyword>
<accession>G4YWX9</accession>
<dbReference type="GeneID" id="20643383"/>
<proteinExistence type="predicted"/>
<dbReference type="OMA" id="MAMHMAT"/>
<protein>
    <submittedName>
        <fullName evidence="1">Uncharacterized protein</fullName>
    </submittedName>
</protein>
<evidence type="ECO:0000313" key="1">
    <source>
        <dbReference type="EMBL" id="EGZ24477.1"/>
    </source>
</evidence>